<sequence length="208" mass="23945">MRRFIDRVLRPGAEEARGRRSARQDQNPLDRWGGALAAVEAPAPPRPQLQLVSYDVTGELKVISPVFVDRQAFFGRMSVNFPHFYQGDALMKPYHTTVFALLVAGLRTGIQTDRGWIYRSTVAECVTIRGMAMEIPHQESRTFRDSFTWRYRGDSYVWSVTISWTRSYMVGVPLDRFIPVEHRTLLSALGVKTIWNREGNYLSLRSEF</sequence>
<protein>
    <submittedName>
        <fullName evidence="1">Matrix protein</fullName>
    </submittedName>
</protein>
<reference evidence="1" key="1">
    <citation type="submission" date="2022-05" db="EMBL/GenBank/DDBJ databases">
        <authorList>
            <person name="Cao W."/>
            <person name="Jia N."/>
            <person name="Lam T.T.-Y."/>
            <person name="Ni X."/>
            <person name="Liu J."/>
        </authorList>
    </citation>
    <scope>NUCLEOTIDE SEQUENCE</scope>
    <source>
        <strain evidence="1">TIGMIC 22</strain>
    </source>
</reference>
<proteinExistence type="predicted"/>
<evidence type="ECO:0000313" key="1">
    <source>
        <dbReference type="EMBL" id="UYL95540.1"/>
    </source>
</evidence>
<organism evidence="1">
    <name type="scientific">Huanggang Rhabd tick virus 1</name>
    <dbReference type="NCBI Taxonomy" id="2972320"/>
    <lineage>
        <taxon>Viruses</taxon>
        <taxon>Riboviria</taxon>
        <taxon>Orthornavirae</taxon>
        <taxon>Negarnaviricota</taxon>
        <taxon>Haploviricotina</taxon>
        <taxon>Monjiviricetes</taxon>
        <taxon>Mononegavirales</taxon>
        <taxon>Rhabdoviridae</taxon>
        <taxon>Alpharhabdovirinae</taxon>
        <taxon>Alpharicinrhavirus</taxon>
        <taxon>Alpharicinrhavirus huanggang</taxon>
    </lineage>
</organism>
<name>A0A9E8AD91_9RHAB</name>
<dbReference type="EMBL" id="ON746518">
    <property type="protein sequence ID" value="UYL95540.1"/>
    <property type="molecule type" value="Viral_cRNA"/>
</dbReference>
<accession>A0A9E8AD91</accession>